<evidence type="ECO:0000313" key="4">
    <source>
        <dbReference type="WBParaSite" id="GPUH_0001232101-mRNA-1"/>
    </source>
</evidence>
<dbReference type="InterPro" id="IPR033561">
    <property type="entry name" value="FBF1"/>
</dbReference>
<dbReference type="Proteomes" id="UP000271098">
    <property type="component" value="Unassembled WGS sequence"/>
</dbReference>
<keyword evidence="3" id="KW-1185">Reference proteome</keyword>
<dbReference type="PANTHER" id="PTHR33689:SF1">
    <property type="entry name" value="FAS-BINDING FACTOR 1"/>
    <property type="match status" value="1"/>
</dbReference>
<name>A0A183DUB6_9BILA</name>
<dbReference type="GO" id="GO:0090162">
    <property type="term" value="P:establishment of epithelial cell polarity"/>
    <property type="evidence" value="ECO:0007669"/>
    <property type="project" value="InterPro"/>
</dbReference>
<organism evidence="4">
    <name type="scientific">Gongylonema pulchrum</name>
    <dbReference type="NCBI Taxonomy" id="637853"/>
    <lineage>
        <taxon>Eukaryota</taxon>
        <taxon>Metazoa</taxon>
        <taxon>Ecdysozoa</taxon>
        <taxon>Nematoda</taxon>
        <taxon>Chromadorea</taxon>
        <taxon>Rhabditida</taxon>
        <taxon>Spirurina</taxon>
        <taxon>Spiruromorpha</taxon>
        <taxon>Spiruroidea</taxon>
        <taxon>Gongylonematidae</taxon>
        <taxon>Gongylonema</taxon>
    </lineage>
</organism>
<sequence length="274" mass="31848">MKLMLRLKELEGRLADERRLVNDVNVKLKVLYDTSEQKALQEKWQIREERQKLNVEKEAFKIEQRKILDLVEQQRNEIEASRSDFLREQHDLLVRMMAAKSSLEAERAAFDTQRDRDVLRLKTEAEQLDNKLKQIVGLEQALIEECFELERCRKQVESVQTAIRSKQTQRMPTSLDTVPDFVIDPYTSERPSQSEKGSYDAVLKMHAGALDDMNSRQNLNMRMPTSLDTVPDFVIDPYTSERPSQSEKGSYDAVLKMHAGALDDMNSRQNLNMV</sequence>
<protein>
    <submittedName>
        <fullName evidence="2 4">Uncharacterized protein</fullName>
    </submittedName>
</protein>
<reference evidence="4" key="1">
    <citation type="submission" date="2016-06" db="UniProtKB">
        <authorList>
            <consortium name="WormBaseParasite"/>
        </authorList>
    </citation>
    <scope>IDENTIFICATION</scope>
</reference>
<evidence type="ECO:0000313" key="2">
    <source>
        <dbReference type="EMBL" id="VDN20234.1"/>
    </source>
</evidence>
<reference evidence="2 3" key="2">
    <citation type="submission" date="2018-11" db="EMBL/GenBank/DDBJ databases">
        <authorList>
            <consortium name="Pathogen Informatics"/>
        </authorList>
    </citation>
    <scope>NUCLEOTIDE SEQUENCE [LARGE SCALE GENOMIC DNA]</scope>
</reference>
<dbReference type="WBParaSite" id="GPUH_0001232101-mRNA-1">
    <property type="protein sequence ID" value="GPUH_0001232101-mRNA-1"/>
    <property type="gene ID" value="GPUH_0001232101"/>
</dbReference>
<dbReference type="EMBL" id="UYRT01079211">
    <property type="protein sequence ID" value="VDN20234.1"/>
    <property type="molecule type" value="Genomic_DNA"/>
</dbReference>
<dbReference type="GO" id="GO:0005814">
    <property type="term" value="C:centriole"/>
    <property type="evidence" value="ECO:0007669"/>
    <property type="project" value="TreeGrafter"/>
</dbReference>
<evidence type="ECO:0000313" key="3">
    <source>
        <dbReference type="Proteomes" id="UP000271098"/>
    </source>
</evidence>
<dbReference type="GO" id="GO:0060271">
    <property type="term" value="P:cilium assembly"/>
    <property type="evidence" value="ECO:0007669"/>
    <property type="project" value="InterPro"/>
</dbReference>
<dbReference type="GO" id="GO:0036064">
    <property type="term" value="C:ciliary basal body"/>
    <property type="evidence" value="ECO:0007669"/>
    <property type="project" value="TreeGrafter"/>
</dbReference>
<keyword evidence="1" id="KW-0175">Coiled coil</keyword>
<dbReference type="AlphaFoldDB" id="A0A183DUB6"/>
<dbReference type="PANTHER" id="PTHR33689">
    <property type="entry name" value="FAS-BINDING FACTOR 1"/>
    <property type="match status" value="1"/>
</dbReference>
<dbReference type="OrthoDB" id="8195456at2759"/>
<gene>
    <name evidence="2" type="ORF">GPUH_LOCUS12307</name>
</gene>
<evidence type="ECO:0000256" key="1">
    <source>
        <dbReference type="SAM" id="Coils"/>
    </source>
</evidence>
<proteinExistence type="predicted"/>
<accession>A0A183DUB6</accession>
<feature type="coiled-coil region" evidence="1">
    <location>
        <begin position="121"/>
        <end position="169"/>
    </location>
</feature>
<dbReference type="GO" id="GO:0097539">
    <property type="term" value="C:ciliary transition fiber"/>
    <property type="evidence" value="ECO:0007669"/>
    <property type="project" value="InterPro"/>
</dbReference>